<dbReference type="AlphaFoldDB" id="D4B438"/>
<dbReference type="FunFam" id="3.40.50.720:FF:000203">
    <property type="entry name" value="D-3-phosphoglycerate dehydrogenase (SerA)"/>
    <property type="match status" value="1"/>
</dbReference>
<gene>
    <name evidence="7" type="ORF">ARB_03227</name>
</gene>
<dbReference type="Proteomes" id="UP000008866">
    <property type="component" value="Unassembled WGS sequence"/>
</dbReference>
<evidence type="ECO:0000256" key="4">
    <source>
        <dbReference type="RuleBase" id="RU003719"/>
    </source>
</evidence>
<dbReference type="GeneID" id="9524638"/>
<dbReference type="Pfam" id="PF02826">
    <property type="entry name" value="2-Hacid_dh_C"/>
    <property type="match status" value="1"/>
</dbReference>
<feature type="domain" description="D-isomer specific 2-hydroxyacid dehydrogenase NAD-binding" evidence="6">
    <location>
        <begin position="131"/>
        <end position="306"/>
    </location>
</feature>
<dbReference type="Pfam" id="PF00389">
    <property type="entry name" value="2-Hacid_dh"/>
    <property type="match status" value="1"/>
</dbReference>
<dbReference type="GO" id="GO:0051287">
    <property type="term" value="F:NAD binding"/>
    <property type="evidence" value="ECO:0007669"/>
    <property type="project" value="InterPro"/>
</dbReference>
<proteinExistence type="inferred from homology"/>
<evidence type="ECO:0008006" key="9">
    <source>
        <dbReference type="Google" id="ProtNLM"/>
    </source>
</evidence>
<dbReference type="STRING" id="663331.D4B438"/>
<dbReference type="Gene3D" id="3.40.50.720">
    <property type="entry name" value="NAD(P)-binding Rossmann-like Domain"/>
    <property type="match status" value="2"/>
</dbReference>
<evidence type="ECO:0000313" key="7">
    <source>
        <dbReference type="EMBL" id="EFE29886.1"/>
    </source>
</evidence>
<dbReference type="GO" id="GO:0005829">
    <property type="term" value="C:cytosol"/>
    <property type="evidence" value="ECO:0007669"/>
    <property type="project" value="TreeGrafter"/>
</dbReference>
<reference evidence="8" key="1">
    <citation type="journal article" date="2011" name="Genome Biol.">
        <title>Comparative and functional genomics provide insights into the pathogenicity of dermatophytic fungi.</title>
        <authorList>
            <person name="Burmester A."/>
            <person name="Shelest E."/>
            <person name="Gloeckner G."/>
            <person name="Heddergott C."/>
            <person name="Schindler S."/>
            <person name="Staib P."/>
            <person name="Heidel A."/>
            <person name="Felder M."/>
            <person name="Petzold A."/>
            <person name="Szafranski K."/>
            <person name="Feuermann M."/>
            <person name="Pedruzzi I."/>
            <person name="Priebe S."/>
            <person name="Groth M."/>
            <person name="Winkler R."/>
            <person name="Li W."/>
            <person name="Kniemeyer O."/>
            <person name="Schroeckh V."/>
            <person name="Hertweck C."/>
            <person name="Hube B."/>
            <person name="White T.C."/>
            <person name="Platzer M."/>
            <person name="Guthke R."/>
            <person name="Heitman J."/>
            <person name="Woestemeyer J."/>
            <person name="Zipfel P.F."/>
            <person name="Monod M."/>
            <person name="Brakhage A.A."/>
        </authorList>
    </citation>
    <scope>NUCLEOTIDE SEQUENCE [LARGE SCALE GENOMIC DNA]</scope>
    <source>
        <strain evidence="8">ATCC MYA-4681 / CBS 112371</strain>
    </source>
</reference>
<accession>D4B438</accession>
<protein>
    <recommendedName>
        <fullName evidence="9">2-hydroxyacid dehydrogenase</fullName>
    </recommendedName>
</protein>
<dbReference type="OMA" id="IPYYPFD"/>
<evidence type="ECO:0000259" key="5">
    <source>
        <dbReference type="Pfam" id="PF00389"/>
    </source>
</evidence>
<dbReference type="EMBL" id="ABSU01000034">
    <property type="protein sequence ID" value="EFE29886.1"/>
    <property type="molecule type" value="Genomic_DNA"/>
</dbReference>
<name>D4B438_ARTBC</name>
<sequence>MNSIPTGLPKKPRVLSLGTIKHLGEDFIAEFQREFDLSVLETCPRSELKSRLEDDIKEHGPVDAFIIGPNSIPYYPFDEEILSPLVPGCKIIASLTSGYNMFTVEWIAEQGVWLTNTLDAVAEPTADMALFLLLAVFRNTTNAERSARAGTWRNNLNPTHDPSGCTLGIVGLGTIGKYLAKKAAVFNLKVIYHNRTQLPADIESEYGVTYYASLHEMLAASDAVSICCPLTEQTRGLIGPKEFAVMKDGAYLVNTARGPIVDEKSLIEALESGKITRAGLDVFSEEPEFNPYFKTSDKVIIQPHLAGLTDVAVRRAGRESFENVRALFRTGRPISPVVDIKPNVGQN</sequence>
<dbReference type="InterPro" id="IPR029753">
    <property type="entry name" value="D-isomer_DH_CS"/>
</dbReference>
<evidence type="ECO:0000256" key="3">
    <source>
        <dbReference type="ARBA" id="ARBA00023027"/>
    </source>
</evidence>
<dbReference type="CDD" id="cd12168">
    <property type="entry name" value="Mand_dh_like"/>
    <property type="match status" value="1"/>
</dbReference>
<keyword evidence="3" id="KW-0520">NAD</keyword>
<dbReference type="GO" id="GO:0016618">
    <property type="term" value="F:hydroxypyruvate reductase [NAD(P)H] activity"/>
    <property type="evidence" value="ECO:0007669"/>
    <property type="project" value="TreeGrafter"/>
</dbReference>
<keyword evidence="8" id="KW-1185">Reference proteome</keyword>
<dbReference type="PANTHER" id="PTHR10996">
    <property type="entry name" value="2-HYDROXYACID DEHYDROGENASE-RELATED"/>
    <property type="match status" value="1"/>
</dbReference>
<dbReference type="SUPFAM" id="SSF52283">
    <property type="entry name" value="Formate/glycerate dehydrogenase catalytic domain-like"/>
    <property type="match status" value="1"/>
</dbReference>
<comment type="caution">
    <text evidence="7">The sequence shown here is derived from an EMBL/GenBank/DDBJ whole genome shotgun (WGS) entry which is preliminary data.</text>
</comment>
<dbReference type="InterPro" id="IPR036291">
    <property type="entry name" value="NAD(P)-bd_dom_sf"/>
</dbReference>
<feature type="domain" description="D-isomer specific 2-hydroxyacid dehydrogenase catalytic" evidence="5">
    <location>
        <begin position="23"/>
        <end position="337"/>
    </location>
</feature>
<dbReference type="RefSeq" id="XP_003010526.1">
    <property type="nucleotide sequence ID" value="XM_003010480.1"/>
</dbReference>
<dbReference type="GO" id="GO:0030267">
    <property type="term" value="F:glyoxylate reductase (NADPH) activity"/>
    <property type="evidence" value="ECO:0007669"/>
    <property type="project" value="TreeGrafter"/>
</dbReference>
<dbReference type="HOGENOM" id="CLU_019796_1_2_1"/>
<organism evidence="7 8">
    <name type="scientific">Arthroderma benhamiae (strain ATCC MYA-4681 / CBS 112371)</name>
    <name type="common">Trichophyton mentagrophytes</name>
    <dbReference type="NCBI Taxonomy" id="663331"/>
    <lineage>
        <taxon>Eukaryota</taxon>
        <taxon>Fungi</taxon>
        <taxon>Dikarya</taxon>
        <taxon>Ascomycota</taxon>
        <taxon>Pezizomycotina</taxon>
        <taxon>Eurotiomycetes</taxon>
        <taxon>Eurotiomycetidae</taxon>
        <taxon>Onygenales</taxon>
        <taxon>Arthrodermataceae</taxon>
        <taxon>Trichophyton</taxon>
    </lineage>
</organism>
<dbReference type="InterPro" id="IPR006140">
    <property type="entry name" value="D-isomer_DH_NAD-bd"/>
</dbReference>
<keyword evidence="2 4" id="KW-0560">Oxidoreductase</keyword>
<comment type="similarity">
    <text evidence="1 4">Belongs to the D-isomer specific 2-hydroxyacid dehydrogenase family.</text>
</comment>
<evidence type="ECO:0000256" key="1">
    <source>
        <dbReference type="ARBA" id="ARBA00005854"/>
    </source>
</evidence>
<evidence type="ECO:0000259" key="6">
    <source>
        <dbReference type="Pfam" id="PF02826"/>
    </source>
</evidence>
<dbReference type="eggNOG" id="KOG0069">
    <property type="taxonomic scope" value="Eukaryota"/>
</dbReference>
<dbReference type="InterPro" id="IPR050223">
    <property type="entry name" value="D-isomer_2-hydroxyacid_DH"/>
</dbReference>
<dbReference type="SUPFAM" id="SSF51735">
    <property type="entry name" value="NAD(P)-binding Rossmann-fold domains"/>
    <property type="match status" value="1"/>
</dbReference>
<dbReference type="PROSITE" id="PS00671">
    <property type="entry name" value="D_2_HYDROXYACID_DH_3"/>
    <property type="match status" value="1"/>
</dbReference>
<evidence type="ECO:0000313" key="8">
    <source>
        <dbReference type="Proteomes" id="UP000008866"/>
    </source>
</evidence>
<dbReference type="KEGG" id="abe:ARB_03227"/>
<evidence type="ECO:0000256" key="2">
    <source>
        <dbReference type="ARBA" id="ARBA00023002"/>
    </source>
</evidence>
<dbReference type="PANTHER" id="PTHR10996:SF129">
    <property type="entry name" value="2-HYDROXYACID DEHYDROGENASE C1773.17C-RELATED"/>
    <property type="match status" value="1"/>
</dbReference>
<dbReference type="InterPro" id="IPR006139">
    <property type="entry name" value="D-isomer_2_OHA_DH_cat_dom"/>
</dbReference>